<dbReference type="GO" id="GO:0016887">
    <property type="term" value="F:ATP hydrolysis activity"/>
    <property type="evidence" value="ECO:0007669"/>
    <property type="project" value="InterPro"/>
</dbReference>
<proteinExistence type="predicted"/>
<dbReference type="EMBL" id="QAMZ01000005">
    <property type="protein sequence ID" value="PWL55556.1"/>
    <property type="molecule type" value="Genomic_DNA"/>
</dbReference>
<dbReference type="GO" id="GO:0140359">
    <property type="term" value="F:ABC-type transporter activity"/>
    <property type="evidence" value="ECO:0007669"/>
    <property type="project" value="UniProtKB-ARBA"/>
</dbReference>
<dbReference type="PANTHER" id="PTHR43875:SF1">
    <property type="entry name" value="OSMOPROTECTIVE COMPOUNDS UPTAKE ATP-BINDING PROTEIN GGTA"/>
    <property type="match status" value="1"/>
</dbReference>
<evidence type="ECO:0000256" key="3">
    <source>
        <dbReference type="ARBA" id="ARBA00022840"/>
    </source>
</evidence>
<evidence type="ECO:0000313" key="5">
    <source>
        <dbReference type="EMBL" id="PWL55556.1"/>
    </source>
</evidence>
<dbReference type="EMBL" id="FOOE01000018">
    <property type="protein sequence ID" value="SFF97461.1"/>
    <property type="molecule type" value="Genomic_DNA"/>
</dbReference>
<dbReference type="InterPro" id="IPR003593">
    <property type="entry name" value="AAA+_ATPase"/>
</dbReference>
<dbReference type="InterPro" id="IPR003439">
    <property type="entry name" value="ABC_transporter-like_ATP-bd"/>
</dbReference>
<evidence type="ECO:0000313" key="6">
    <source>
        <dbReference type="EMBL" id="SFF97461.1"/>
    </source>
</evidence>
<keyword evidence="2" id="KW-0547">Nucleotide-binding</keyword>
<dbReference type="OrthoDB" id="9802264at2"/>
<dbReference type="Proteomes" id="UP000246114">
    <property type="component" value="Unassembled WGS sequence"/>
</dbReference>
<dbReference type="Gene3D" id="3.40.50.300">
    <property type="entry name" value="P-loop containing nucleotide triphosphate hydrolases"/>
    <property type="match status" value="1"/>
</dbReference>
<sequence length="352" mass="39901">MKVKIENLSKKFNNFTAIDNLNVEFNDGELICLLGPSGCGKSTMLYLISGILEGTKGKIFFDDEDITNIPPEKRNIGLVFQNYSLYPHMSVERNIGFPLEIKKISKKERTKKINELANLVHIDSMLHRKPKELSGGQQQRVAIARALAKEPKILLLDEPLSNLDAKLRIEMREEIRNIQKSTNITAIFVTHDQEEAMTISDKILLMDKGVVQQYSTPEELYNNPNNLFVAGFIGNPSINKIHGKVENNYLITDGNIKIKYDFPKEINNKDVILGIRPESISLTEGDDYNISAKIQNFYTLGREKLIDLSIDDIKIKITVPSSVTVKKDEVVKLLFKHPGIFIFDPKDGSRIK</sequence>
<dbReference type="FunFam" id="3.40.50.300:FF:000042">
    <property type="entry name" value="Maltose/maltodextrin ABC transporter, ATP-binding protein"/>
    <property type="match status" value="1"/>
</dbReference>
<dbReference type="Gene3D" id="2.40.50.100">
    <property type="match status" value="1"/>
</dbReference>
<dbReference type="InterPro" id="IPR017871">
    <property type="entry name" value="ABC_transporter-like_CS"/>
</dbReference>
<dbReference type="SMART" id="SM00382">
    <property type="entry name" value="AAA"/>
    <property type="match status" value="1"/>
</dbReference>
<feature type="domain" description="ABC transporter" evidence="4">
    <location>
        <begin position="3"/>
        <end position="233"/>
    </location>
</feature>
<dbReference type="Gene3D" id="2.40.50.140">
    <property type="entry name" value="Nucleic acid-binding proteins"/>
    <property type="match status" value="1"/>
</dbReference>
<evidence type="ECO:0000313" key="7">
    <source>
        <dbReference type="Proteomes" id="UP000182135"/>
    </source>
</evidence>
<evidence type="ECO:0000256" key="1">
    <source>
        <dbReference type="ARBA" id="ARBA00022448"/>
    </source>
</evidence>
<dbReference type="RefSeq" id="WP_027639200.1">
    <property type="nucleotide sequence ID" value="NZ_BAAACD010000026.1"/>
</dbReference>
<reference evidence="5 8" key="2">
    <citation type="submission" date="2018-03" db="EMBL/GenBank/DDBJ databases">
        <title>The uncultured portion of the human microbiome is neutrally assembled.</title>
        <authorList>
            <person name="Jeraldo P."/>
            <person name="Boardman L."/>
            <person name="White B.A."/>
            <person name="Nelson H."/>
            <person name="Goldenfeld N."/>
            <person name="Chia N."/>
        </authorList>
    </citation>
    <scope>NUCLEOTIDE SEQUENCE [LARGE SCALE GENOMIC DNA]</scope>
    <source>
        <strain evidence="5">CIM:MAG 903</strain>
    </source>
</reference>
<reference evidence="6 7" key="1">
    <citation type="submission" date="2016-10" db="EMBL/GenBank/DDBJ databases">
        <authorList>
            <person name="de Groot N.N."/>
        </authorList>
    </citation>
    <scope>NUCLEOTIDE SEQUENCE [LARGE SCALE GENOMIC DNA]</scope>
    <source>
        <strain evidence="6 7">NLAE-zl-G419</strain>
    </source>
</reference>
<dbReference type="InterPro" id="IPR027417">
    <property type="entry name" value="P-loop_NTPase"/>
</dbReference>
<evidence type="ECO:0000256" key="2">
    <source>
        <dbReference type="ARBA" id="ARBA00022741"/>
    </source>
</evidence>
<dbReference type="PROSITE" id="PS00211">
    <property type="entry name" value="ABC_TRANSPORTER_1"/>
    <property type="match status" value="1"/>
</dbReference>
<keyword evidence="3 6" id="KW-0067">ATP-binding</keyword>
<dbReference type="STRING" id="1529.SAMN04487885_11834"/>
<dbReference type="GeneID" id="90545582"/>
<protein>
    <submittedName>
        <fullName evidence="5">ABC transporter ATP-binding protein</fullName>
    </submittedName>
    <submittedName>
        <fullName evidence="6">Multiple sugar transport system ATP-binding protein</fullName>
    </submittedName>
</protein>
<dbReference type="eggNOG" id="COG3842">
    <property type="taxonomic scope" value="Bacteria"/>
</dbReference>
<dbReference type="AlphaFoldDB" id="A0A1I2N7U9"/>
<dbReference type="InterPro" id="IPR012340">
    <property type="entry name" value="NA-bd_OB-fold"/>
</dbReference>
<organism evidence="6 7">
    <name type="scientific">Clostridium cadaveris</name>
    <dbReference type="NCBI Taxonomy" id="1529"/>
    <lineage>
        <taxon>Bacteria</taxon>
        <taxon>Bacillati</taxon>
        <taxon>Bacillota</taxon>
        <taxon>Clostridia</taxon>
        <taxon>Eubacteriales</taxon>
        <taxon>Clostridiaceae</taxon>
        <taxon>Clostridium</taxon>
    </lineage>
</organism>
<dbReference type="PROSITE" id="PS50893">
    <property type="entry name" value="ABC_TRANSPORTER_2"/>
    <property type="match status" value="1"/>
</dbReference>
<accession>A0A1I2N7U9</accession>
<dbReference type="Pfam" id="PF17912">
    <property type="entry name" value="OB_MalK"/>
    <property type="match status" value="1"/>
</dbReference>
<keyword evidence="6" id="KW-0762">Sugar transport</keyword>
<gene>
    <name evidence="5" type="ORF">DBY38_01105</name>
    <name evidence="6" type="ORF">SAMN04487885_11834</name>
</gene>
<dbReference type="InterPro" id="IPR008995">
    <property type="entry name" value="Mo/tungstate-bd_C_term_dom"/>
</dbReference>
<keyword evidence="1" id="KW-0813">Transport</keyword>
<dbReference type="GO" id="GO:0055052">
    <property type="term" value="C:ATP-binding cassette (ABC) transporter complex, substrate-binding subunit-containing"/>
    <property type="evidence" value="ECO:0007669"/>
    <property type="project" value="TreeGrafter"/>
</dbReference>
<dbReference type="SUPFAM" id="SSF52540">
    <property type="entry name" value="P-loop containing nucleoside triphosphate hydrolases"/>
    <property type="match status" value="1"/>
</dbReference>
<dbReference type="PANTHER" id="PTHR43875">
    <property type="entry name" value="MALTODEXTRIN IMPORT ATP-BINDING PROTEIN MSMX"/>
    <property type="match status" value="1"/>
</dbReference>
<dbReference type="InterPro" id="IPR047641">
    <property type="entry name" value="ABC_transpr_MalK/UgpC-like"/>
</dbReference>
<dbReference type="Pfam" id="PF00005">
    <property type="entry name" value="ABC_tran"/>
    <property type="match status" value="1"/>
</dbReference>
<dbReference type="Proteomes" id="UP000182135">
    <property type="component" value="Unassembled WGS sequence"/>
</dbReference>
<dbReference type="InterPro" id="IPR040582">
    <property type="entry name" value="OB_MalK-like"/>
</dbReference>
<dbReference type="GO" id="GO:0005524">
    <property type="term" value="F:ATP binding"/>
    <property type="evidence" value="ECO:0007669"/>
    <property type="project" value="UniProtKB-KW"/>
</dbReference>
<dbReference type="SUPFAM" id="SSF50331">
    <property type="entry name" value="MOP-like"/>
    <property type="match status" value="1"/>
</dbReference>
<evidence type="ECO:0000259" key="4">
    <source>
        <dbReference type="PROSITE" id="PS50893"/>
    </source>
</evidence>
<keyword evidence="7" id="KW-1185">Reference proteome</keyword>
<name>A0A1I2N7U9_9CLOT</name>
<evidence type="ECO:0000313" key="8">
    <source>
        <dbReference type="Proteomes" id="UP000246114"/>
    </source>
</evidence>